<evidence type="ECO:0000313" key="4">
    <source>
        <dbReference type="Proteomes" id="UP000572907"/>
    </source>
</evidence>
<dbReference type="PANTHER" id="PTHR43364">
    <property type="entry name" value="NADH-SPECIFIC METHYLGLYOXAL REDUCTASE-RELATED"/>
    <property type="match status" value="1"/>
</dbReference>
<organism evidence="3 4">
    <name type="scientific">Streptomyces violarus</name>
    <dbReference type="NCBI Taxonomy" id="67380"/>
    <lineage>
        <taxon>Bacteria</taxon>
        <taxon>Bacillati</taxon>
        <taxon>Actinomycetota</taxon>
        <taxon>Actinomycetes</taxon>
        <taxon>Kitasatosporales</taxon>
        <taxon>Streptomycetaceae</taxon>
        <taxon>Streptomyces</taxon>
    </lineage>
</organism>
<dbReference type="RefSeq" id="WP_184596294.1">
    <property type="nucleotide sequence ID" value="NZ_BMUP01000007.1"/>
</dbReference>
<dbReference type="FunFam" id="3.20.20.100:FF:000004">
    <property type="entry name" value="Oxidoreductase, aldo/keto reductase"/>
    <property type="match status" value="1"/>
</dbReference>
<name>A0A7W4ZUV0_9ACTN</name>
<accession>A0A7W4ZUV0</accession>
<evidence type="ECO:0000259" key="2">
    <source>
        <dbReference type="Pfam" id="PF00248"/>
    </source>
</evidence>
<dbReference type="GO" id="GO:0005829">
    <property type="term" value="C:cytosol"/>
    <property type="evidence" value="ECO:0007669"/>
    <property type="project" value="UniProtKB-ARBA"/>
</dbReference>
<sequence>MEYRRLGASGLMVPALSFGAGTFGGRGPLFGAWGTTDAQEARRLVDICLDAGITMFDTADVYSAGASEQVLGQAIKGRRDQVIVSTKTGLPMGDGPGDAGSSRSRLITACEDALRRLGTDHIDLFQLHAFDAGTPVDEVLAALDTLVQAGKVRYTGVSNFSGWQVMKSLAAAERYGRPRHVAHQVYYSLIGRDYEWELMPLALDQGLGAIVWSPLGWGRLTGKVRRGAPLPAGSRLHRTAEHGPPVTDQHLYAVVDALDEIAEETGMAVPQIALNWLLQRPTVSSVIIGARDERQLRQNLGAVGWSLTPGQTAKLDAASHRPAPYPYFPYERQEGFARLNPPVFPTPGTPVGRLQRA</sequence>
<dbReference type="EMBL" id="JACHXE010000006">
    <property type="protein sequence ID" value="MBB3079160.1"/>
    <property type="molecule type" value="Genomic_DNA"/>
</dbReference>
<dbReference type="InterPro" id="IPR050523">
    <property type="entry name" value="AKR_Detox_Biosynth"/>
</dbReference>
<dbReference type="SUPFAM" id="SSF51430">
    <property type="entry name" value="NAD(P)-linked oxidoreductase"/>
    <property type="match status" value="1"/>
</dbReference>
<dbReference type="Gene3D" id="3.20.20.100">
    <property type="entry name" value="NADP-dependent oxidoreductase domain"/>
    <property type="match status" value="1"/>
</dbReference>
<evidence type="ECO:0000313" key="3">
    <source>
        <dbReference type="EMBL" id="MBB3079160.1"/>
    </source>
</evidence>
<keyword evidence="1" id="KW-0560">Oxidoreductase</keyword>
<evidence type="ECO:0000256" key="1">
    <source>
        <dbReference type="ARBA" id="ARBA00023002"/>
    </source>
</evidence>
<gene>
    <name evidence="3" type="ORF">FHS41_005692</name>
</gene>
<dbReference type="GO" id="GO:0016491">
    <property type="term" value="F:oxidoreductase activity"/>
    <property type="evidence" value="ECO:0007669"/>
    <property type="project" value="UniProtKB-KW"/>
</dbReference>
<dbReference type="PANTHER" id="PTHR43364:SF18">
    <property type="entry name" value="OXIDOREDUCTASE"/>
    <property type="match status" value="1"/>
</dbReference>
<reference evidence="3 4" key="1">
    <citation type="submission" date="2020-08" db="EMBL/GenBank/DDBJ databases">
        <title>Genomic Encyclopedia of Type Strains, Phase III (KMG-III): the genomes of soil and plant-associated and newly described type strains.</title>
        <authorList>
            <person name="Whitman W."/>
        </authorList>
    </citation>
    <scope>NUCLEOTIDE SEQUENCE [LARGE SCALE GENOMIC DNA]</scope>
    <source>
        <strain evidence="3 4">CECT 3237</strain>
    </source>
</reference>
<dbReference type="Pfam" id="PF00248">
    <property type="entry name" value="Aldo_ket_red"/>
    <property type="match status" value="1"/>
</dbReference>
<proteinExistence type="predicted"/>
<dbReference type="InterPro" id="IPR036812">
    <property type="entry name" value="NAD(P)_OxRdtase_dom_sf"/>
</dbReference>
<protein>
    <submittedName>
        <fullName evidence="3">Aryl-alcohol dehydrogenase-like predicted oxidoreductase</fullName>
    </submittedName>
</protein>
<keyword evidence="4" id="KW-1185">Reference proteome</keyword>
<dbReference type="Proteomes" id="UP000572907">
    <property type="component" value="Unassembled WGS sequence"/>
</dbReference>
<comment type="caution">
    <text evidence="3">The sequence shown here is derived from an EMBL/GenBank/DDBJ whole genome shotgun (WGS) entry which is preliminary data.</text>
</comment>
<feature type="domain" description="NADP-dependent oxidoreductase" evidence="2">
    <location>
        <begin position="16"/>
        <end position="318"/>
    </location>
</feature>
<dbReference type="CDD" id="cd19091">
    <property type="entry name" value="AKR_PsAKR"/>
    <property type="match status" value="1"/>
</dbReference>
<dbReference type="InterPro" id="IPR023210">
    <property type="entry name" value="NADP_OxRdtase_dom"/>
</dbReference>
<dbReference type="AlphaFoldDB" id="A0A7W4ZUV0"/>